<comment type="caution">
    <text evidence="1">The sequence shown here is derived from an EMBL/GenBank/DDBJ whole genome shotgun (WGS) entry which is preliminary data.</text>
</comment>
<evidence type="ECO:0000313" key="2">
    <source>
        <dbReference type="Proteomes" id="UP000521017"/>
    </source>
</evidence>
<dbReference type="Proteomes" id="UP000521017">
    <property type="component" value="Unassembled WGS sequence"/>
</dbReference>
<reference evidence="1 2" key="1">
    <citation type="submission" date="2020-08" db="EMBL/GenBank/DDBJ databases">
        <title>Genomic Encyclopedia of Type Strains, Phase IV (KMG-V): Genome sequencing to study the core and pangenomes of soil and plant-associated prokaryotes.</title>
        <authorList>
            <person name="Whitman W."/>
        </authorList>
    </citation>
    <scope>NUCLEOTIDE SEQUENCE [LARGE SCALE GENOMIC DNA]</scope>
    <source>
        <strain evidence="1 2">M2T3</strain>
    </source>
</reference>
<proteinExistence type="predicted"/>
<name>A0A7X0ML33_9SPHI</name>
<accession>A0A7X0ML33</accession>
<dbReference type="AlphaFoldDB" id="A0A7X0ML33"/>
<evidence type="ECO:0000313" key="1">
    <source>
        <dbReference type="EMBL" id="MBB6502834.1"/>
    </source>
</evidence>
<organism evidence="1 2">
    <name type="scientific">Pedobacter cryoconitis</name>
    <dbReference type="NCBI Taxonomy" id="188932"/>
    <lineage>
        <taxon>Bacteria</taxon>
        <taxon>Pseudomonadati</taxon>
        <taxon>Bacteroidota</taxon>
        <taxon>Sphingobacteriia</taxon>
        <taxon>Sphingobacteriales</taxon>
        <taxon>Sphingobacteriaceae</taxon>
        <taxon>Pedobacter</taxon>
    </lineage>
</organism>
<dbReference type="InterPro" id="IPR011006">
    <property type="entry name" value="CheY-like_superfamily"/>
</dbReference>
<protein>
    <submittedName>
        <fullName evidence="1">DNA-binding NtrC family response regulator</fullName>
    </submittedName>
</protein>
<dbReference type="GO" id="GO:0003677">
    <property type="term" value="F:DNA binding"/>
    <property type="evidence" value="ECO:0007669"/>
    <property type="project" value="UniProtKB-KW"/>
</dbReference>
<dbReference type="RefSeq" id="WP_184629079.1">
    <property type="nucleotide sequence ID" value="NZ_JACHCC010000016.1"/>
</dbReference>
<keyword evidence="1" id="KW-0238">DNA-binding</keyword>
<gene>
    <name evidence="1" type="ORF">HDF25_005017</name>
</gene>
<dbReference type="EMBL" id="JACHCC010000016">
    <property type="protein sequence ID" value="MBB6502834.1"/>
    <property type="molecule type" value="Genomic_DNA"/>
</dbReference>
<sequence>MMKTEILVIGTDPDILQTILRLLNAEESWHAEGVSGIKEALAKCGLKAYHILLLGAGLTSQEEEELKTEVKTLYPTLPVVPHYGGGSGLLFAEIYLALGKMNQAQ</sequence>
<dbReference type="SUPFAM" id="SSF52172">
    <property type="entry name" value="CheY-like"/>
    <property type="match status" value="1"/>
</dbReference>